<gene>
    <name evidence="2" type="ORF">B0T16DRAFT_314460</name>
</gene>
<comment type="caution">
    <text evidence="2">The sequence shown here is derived from an EMBL/GenBank/DDBJ whole genome shotgun (WGS) entry which is preliminary data.</text>
</comment>
<accession>A0AA39YPV1</accession>
<protein>
    <submittedName>
        <fullName evidence="2">Uncharacterized protein</fullName>
    </submittedName>
</protein>
<dbReference type="Proteomes" id="UP001174936">
    <property type="component" value="Unassembled WGS sequence"/>
</dbReference>
<evidence type="ECO:0000313" key="2">
    <source>
        <dbReference type="EMBL" id="KAK0656506.1"/>
    </source>
</evidence>
<evidence type="ECO:0000256" key="1">
    <source>
        <dbReference type="SAM" id="Coils"/>
    </source>
</evidence>
<dbReference type="AlphaFoldDB" id="A0AA39YPV1"/>
<evidence type="ECO:0000313" key="3">
    <source>
        <dbReference type="Proteomes" id="UP001174936"/>
    </source>
</evidence>
<organism evidence="2 3">
    <name type="scientific">Cercophora newfieldiana</name>
    <dbReference type="NCBI Taxonomy" id="92897"/>
    <lineage>
        <taxon>Eukaryota</taxon>
        <taxon>Fungi</taxon>
        <taxon>Dikarya</taxon>
        <taxon>Ascomycota</taxon>
        <taxon>Pezizomycotina</taxon>
        <taxon>Sordariomycetes</taxon>
        <taxon>Sordariomycetidae</taxon>
        <taxon>Sordariales</taxon>
        <taxon>Lasiosphaeriaceae</taxon>
        <taxon>Cercophora</taxon>
    </lineage>
</organism>
<keyword evidence="1" id="KW-0175">Coiled coil</keyword>
<keyword evidence="3" id="KW-1185">Reference proteome</keyword>
<feature type="coiled-coil region" evidence="1">
    <location>
        <begin position="237"/>
        <end position="269"/>
    </location>
</feature>
<sequence length="454" mass="51576">MTEILLQSALAESRSAELTTSVAQLRERCAAEHADKATTLVECESCLQQLLSSIRARYLENTASEQQPPEWFSSRRAFLTQLEALFTEALERRLDPRDIDARVQEERSRWYAENVRASLLRLMVEDPAGREAVFEKLEDAPADLSGLVADIAQVISASPMISREAADGADVRQRLLAAKDPEARIEVLKQAFLSTGDDIPDEHQKYLEMLQNSLSMEQVVDRILEERQAAVASREHEEKLKQKLYELRRARAAHELQKSRRERKRARLAEQVDVPDELYDLPPCFACGRTPDTRDFLCCPICTILVRYNIPDAKPTIFCSDHDDPSELNKGRHAATHTCAAGDTCISSSSSSDQTDHTPTLCFCRECLSSLKITSTFCSPSCADTNFQRHREEVHMPARKQLNLIITDREQLEYFPADDNNTRYRAKDIAAHVIPYEEAASRWEEENHVKLQRA</sequence>
<reference evidence="2" key="1">
    <citation type="submission" date="2023-06" db="EMBL/GenBank/DDBJ databases">
        <title>Genome-scale phylogeny and comparative genomics of the fungal order Sordariales.</title>
        <authorList>
            <consortium name="Lawrence Berkeley National Laboratory"/>
            <person name="Hensen N."/>
            <person name="Bonometti L."/>
            <person name="Westerberg I."/>
            <person name="Brannstrom I.O."/>
            <person name="Guillou S."/>
            <person name="Cros-Aarteil S."/>
            <person name="Calhoun S."/>
            <person name="Haridas S."/>
            <person name="Kuo A."/>
            <person name="Mondo S."/>
            <person name="Pangilinan J."/>
            <person name="Riley R."/>
            <person name="Labutti K."/>
            <person name="Andreopoulos B."/>
            <person name="Lipzen A."/>
            <person name="Chen C."/>
            <person name="Yanf M."/>
            <person name="Daum C."/>
            <person name="Ng V."/>
            <person name="Clum A."/>
            <person name="Steindorff A."/>
            <person name="Ohm R."/>
            <person name="Martin F."/>
            <person name="Silar P."/>
            <person name="Natvig D."/>
            <person name="Lalanne C."/>
            <person name="Gautier V."/>
            <person name="Ament-Velasquez S.L."/>
            <person name="Kruys A."/>
            <person name="Hutchinson M.I."/>
            <person name="Powell A.J."/>
            <person name="Barry K."/>
            <person name="Miller A.N."/>
            <person name="Grigoriev I.V."/>
            <person name="Debuchy R."/>
            <person name="Gladieux P."/>
            <person name="Thoren M.H."/>
            <person name="Johannesson H."/>
        </authorList>
    </citation>
    <scope>NUCLEOTIDE SEQUENCE</scope>
    <source>
        <strain evidence="2">SMH2532-1</strain>
    </source>
</reference>
<dbReference type="EMBL" id="JAULSV010000001">
    <property type="protein sequence ID" value="KAK0656506.1"/>
    <property type="molecule type" value="Genomic_DNA"/>
</dbReference>
<name>A0AA39YPV1_9PEZI</name>
<proteinExistence type="predicted"/>